<proteinExistence type="predicted"/>
<comment type="caution">
    <text evidence="2">The sequence shown here is derived from an EMBL/GenBank/DDBJ whole genome shotgun (WGS) entry which is preliminary data.</text>
</comment>
<organism evidence="2 3">
    <name type="scientific">Nitratireductor indicus C115</name>
    <dbReference type="NCBI Taxonomy" id="1231190"/>
    <lineage>
        <taxon>Bacteria</taxon>
        <taxon>Pseudomonadati</taxon>
        <taxon>Pseudomonadota</taxon>
        <taxon>Alphaproteobacteria</taxon>
        <taxon>Hyphomicrobiales</taxon>
        <taxon>Phyllobacteriaceae</taxon>
        <taxon>Nitratireductor</taxon>
    </lineage>
</organism>
<accession>K2NT29</accession>
<dbReference type="PATRIC" id="fig|1231190.3.peg.2191"/>
<dbReference type="InterPro" id="IPR013096">
    <property type="entry name" value="Cupin_2"/>
</dbReference>
<dbReference type="GO" id="GO:0071522">
    <property type="term" value="F:ureidoglycine aminohydrolase activity"/>
    <property type="evidence" value="ECO:0007669"/>
    <property type="project" value="InterPro"/>
</dbReference>
<dbReference type="PANTHER" id="PTHR34571">
    <property type="entry name" value="(S)-UREIDOGLYCINE AMINOHYDROLASE"/>
    <property type="match status" value="1"/>
</dbReference>
<dbReference type="InterPro" id="IPR044697">
    <property type="entry name" value="UGlyAH_cupin_C"/>
</dbReference>
<protein>
    <recommendedName>
        <fullName evidence="1">Cupin type-2 domain-containing protein</fullName>
    </recommendedName>
</protein>
<feature type="domain" description="Cupin type-2" evidence="1">
    <location>
        <begin position="72"/>
        <end position="141"/>
    </location>
</feature>
<dbReference type="Pfam" id="PF07883">
    <property type="entry name" value="Cupin_2"/>
    <property type="match status" value="2"/>
</dbReference>
<dbReference type="AlphaFoldDB" id="K2NT29"/>
<dbReference type="NCBIfam" id="TIGR03214">
    <property type="entry name" value="ura-cupin"/>
    <property type="match status" value="1"/>
</dbReference>
<feature type="domain" description="Cupin type-2" evidence="1">
    <location>
        <begin position="195"/>
        <end position="260"/>
    </location>
</feature>
<reference evidence="2 3" key="1">
    <citation type="journal article" date="2012" name="J. Bacteriol.">
        <title>Genome Sequence of Nitratireductor indicus Type Strain C115.</title>
        <authorList>
            <person name="Lai Q."/>
            <person name="Li G."/>
            <person name="Yu Z."/>
            <person name="Shao Z."/>
        </authorList>
    </citation>
    <scope>NUCLEOTIDE SEQUENCE [LARGE SCALE GENOMIC DNA]</scope>
    <source>
        <strain evidence="2 3">C115</strain>
    </source>
</reference>
<dbReference type="EMBL" id="AMSI01000006">
    <property type="protein sequence ID" value="EKF42485.1"/>
    <property type="molecule type" value="Genomic_DNA"/>
</dbReference>
<keyword evidence="3" id="KW-1185">Reference proteome</keyword>
<dbReference type="Gene3D" id="2.60.120.10">
    <property type="entry name" value="Jelly Rolls"/>
    <property type="match status" value="2"/>
</dbReference>
<dbReference type="CDD" id="cd02212">
    <property type="entry name" value="cupin_UGlyAH_C"/>
    <property type="match status" value="1"/>
</dbReference>
<dbReference type="Proteomes" id="UP000007374">
    <property type="component" value="Unassembled WGS sequence"/>
</dbReference>
<dbReference type="NCBIfam" id="NF008373">
    <property type="entry name" value="PRK11171.1-2"/>
    <property type="match status" value="1"/>
</dbReference>
<dbReference type="STRING" id="721133.SAMN05216176_106132"/>
<evidence type="ECO:0000313" key="2">
    <source>
        <dbReference type="EMBL" id="EKF42485.1"/>
    </source>
</evidence>
<dbReference type="NCBIfam" id="NF040771">
    <property type="entry name" value="AAH_UGLYAH2"/>
    <property type="match status" value="1"/>
</dbReference>
<dbReference type="InterPro" id="IPR044704">
    <property type="entry name" value="UGlyAH_cupin_N"/>
</dbReference>
<dbReference type="NCBIfam" id="NF008376">
    <property type="entry name" value="PRK11171.1-5"/>
    <property type="match status" value="1"/>
</dbReference>
<evidence type="ECO:0000259" key="1">
    <source>
        <dbReference type="Pfam" id="PF07883"/>
    </source>
</evidence>
<dbReference type="SUPFAM" id="SSF51182">
    <property type="entry name" value="RmlC-like cupins"/>
    <property type="match status" value="1"/>
</dbReference>
<evidence type="ECO:0000313" key="3">
    <source>
        <dbReference type="Proteomes" id="UP000007374"/>
    </source>
</evidence>
<dbReference type="eggNOG" id="COG3257">
    <property type="taxonomic scope" value="Bacteria"/>
</dbReference>
<sequence length="278" mass="30713">MSARTYFAPHGGHPPQSQLLTGRAVFTEAYALMPNGVMQDIVTSALPFWDDTRLWMIARPLSGFAETFSQYIMEVQPGGGSDRPETESGAESVLFVMEGEITVQLDGTAHGMTPGGYAYLPPDCGWTLRSTGSAPARFHWIRKAYEAVPGLAKPDPIFVNEADVPANPMPGTDGKWATTRFVDPQDLRHDMHVTIVTFEPGAVIPFAETHVMEHGLYVLEGKAVYRLNSDWVEVEAGDFMWLRAFCPQACYAGGPGKFRYLLYKDVNRHAKLRGPFAP</sequence>
<dbReference type="InterPro" id="IPR011051">
    <property type="entry name" value="RmlC_Cupin_sf"/>
</dbReference>
<gene>
    <name evidence="2" type="ORF">NA8A_10498</name>
</gene>
<dbReference type="CDD" id="cd02211">
    <property type="entry name" value="cupin_UGlyAH_N"/>
    <property type="match status" value="1"/>
</dbReference>
<dbReference type="PANTHER" id="PTHR34571:SF1">
    <property type="entry name" value="(S)-UREIDOGLYCINE AMINOHYDROLASE"/>
    <property type="match status" value="1"/>
</dbReference>
<dbReference type="RefSeq" id="WP_009756488.1">
    <property type="nucleotide sequence ID" value="NZ_AMSI01000006.1"/>
</dbReference>
<dbReference type="OrthoDB" id="9814939at2"/>
<dbReference type="InterPro" id="IPR017627">
    <property type="entry name" value="UGHY"/>
</dbReference>
<dbReference type="InterPro" id="IPR014710">
    <property type="entry name" value="RmlC-like_jellyroll"/>
</dbReference>
<name>K2NT29_9HYPH</name>